<keyword evidence="1" id="KW-0472">Membrane</keyword>
<keyword evidence="1" id="KW-0812">Transmembrane</keyword>
<dbReference type="Proteomes" id="UP001596025">
    <property type="component" value="Unassembled WGS sequence"/>
</dbReference>
<dbReference type="EMBL" id="JBHSGR010000002">
    <property type="protein sequence ID" value="MFC4692264.1"/>
    <property type="molecule type" value="Genomic_DNA"/>
</dbReference>
<feature type="transmembrane region" description="Helical" evidence="1">
    <location>
        <begin position="79"/>
        <end position="99"/>
    </location>
</feature>
<reference evidence="3" key="1">
    <citation type="journal article" date="2019" name="Int. J. Syst. Evol. Microbiol.">
        <title>The Global Catalogue of Microorganisms (GCM) 10K type strain sequencing project: providing services to taxonomists for standard genome sequencing and annotation.</title>
        <authorList>
            <consortium name="The Broad Institute Genomics Platform"/>
            <consortium name="The Broad Institute Genome Sequencing Center for Infectious Disease"/>
            <person name="Wu L."/>
            <person name="Ma J."/>
        </authorList>
    </citation>
    <scope>NUCLEOTIDE SEQUENCE [LARGE SCALE GENOMIC DNA]</scope>
    <source>
        <strain evidence="3">CCUG 62763</strain>
    </source>
</reference>
<feature type="transmembrane region" description="Helical" evidence="1">
    <location>
        <begin position="6"/>
        <end position="27"/>
    </location>
</feature>
<protein>
    <submittedName>
        <fullName evidence="2">DUF1304 domain-containing protein</fullName>
    </submittedName>
</protein>
<keyword evidence="1" id="KW-1133">Transmembrane helix</keyword>
<proteinExistence type="predicted"/>
<evidence type="ECO:0000256" key="1">
    <source>
        <dbReference type="SAM" id="Phobius"/>
    </source>
</evidence>
<name>A0ABV9LDM8_9ACTN</name>
<organism evidence="2 3">
    <name type="scientific">Geodermatophilus arenarius</name>
    <dbReference type="NCBI Taxonomy" id="1137990"/>
    <lineage>
        <taxon>Bacteria</taxon>
        <taxon>Bacillati</taxon>
        <taxon>Actinomycetota</taxon>
        <taxon>Actinomycetes</taxon>
        <taxon>Geodermatophilales</taxon>
        <taxon>Geodermatophilaceae</taxon>
        <taxon>Geodermatophilus</taxon>
    </lineage>
</organism>
<comment type="caution">
    <text evidence="2">The sequence shown here is derived from an EMBL/GenBank/DDBJ whole genome shotgun (WGS) entry which is preliminary data.</text>
</comment>
<dbReference type="InterPro" id="IPR009732">
    <property type="entry name" value="DUF1304"/>
</dbReference>
<sequence length="124" mass="13185">MNAVAQTFAIIAALCGVTAFVLESFLFGRRSVQIFLLGRPEPAAGVRMWAFNQGFYNLFLAAGPVAGVVAYHLGQQSAGRALVIYGCAFMTGCGVILFVSDRRLWRGMIGQSGPPLVALIAALM</sequence>
<accession>A0ABV9LDM8</accession>
<gene>
    <name evidence="2" type="ORF">ACFO3M_02570</name>
</gene>
<evidence type="ECO:0000313" key="2">
    <source>
        <dbReference type="EMBL" id="MFC4692264.1"/>
    </source>
</evidence>
<dbReference type="Pfam" id="PF06993">
    <property type="entry name" value="DUF1304"/>
    <property type="match status" value="1"/>
</dbReference>
<keyword evidence="3" id="KW-1185">Reference proteome</keyword>
<dbReference type="RefSeq" id="WP_387985955.1">
    <property type="nucleotide sequence ID" value="NZ_JBHSGR010000002.1"/>
</dbReference>
<feature type="transmembrane region" description="Helical" evidence="1">
    <location>
        <begin position="55"/>
        <end position="73"/>
    </location>
</feature>
<evidence type="ECO:0000313" key="3">
    <source>
        <dbReference type="Proteomes" id="UP001596025"/>
    </source>
</evidence>